<dbReference type="OrthoDB" id="8576080at2"/>
<dbReference type="EMBL" id="LANJ01000016">
    <property type="protein sequence ID" value="KKC38042.1"/>
    <property type="molecule type" value="Genomic_DNA"/>
</dbReference>
<accession>A0A0F5QAN6</accession>
<name>A0A0F5QAN6_9HYPH</name>
<evidence type="ECO:0000313" key="2">
    <source>
        <dbReference type="Proteomes" id="UP000033411"/>
    </source>
</evidence>
<reference evidence="1 2" key="1">
    <citation type="submission" date="2015-03" db="EMBL/GenBank/DDBJ databases">
        <authorList>
            <person name="Lepp D."/>
            <person name="Hassan Y.I."/>
            <person name="Li X.-Z."/>
            <person name="Zhou T."/>
        </authorList>
    </citation>
    <scope>NUCLEOTIDE SEQUENCE [LARGE SCALE GENOMIC DNA]</scope>
    <source>
        <strain evidence="1 2">E84</strain>
    </source>
</reference>
<protein>
    <recommendedName>
        <fullName evidence="3">Alanine-rich protein</fullName>
    </recommendedName>
</protein>
<organism evidence="1 2">
    <name type="scientific">Devosia epidermidihirudinis</name>
    <dbReference type="NCBI Taxonomy" id="1293439"/>
    <lineage>
        <taxon>Bacteria</taxon>
        <taxon>Pseudomonadati</taxon>
        <taxon>Pseudomonadota</taxon>
        <taxon>Alphaproteobacteria</taxon>
        <taxon>Hyphomicrobiales</taxon>
        <taxon>Devosiaceae</taxon>
        <taxon>Devosia</taxon>
    </lineage>
</organism>
<sequence>MSYNAILTYAWDLAEHGTNAAVASFADMGLDTVSMAGSYHAGKFLRPQGKTGKVYFPEDGTVYFRHNDARYGAIKPIANTLLQQSDILGELCANDAMHTNVWLVLLHNTALGMRHPDSVVRNAFGDPYYYNLCPSAPAARAYAIGLAVDVTESYPVAGISVEAPGFTPYAHGYHHEMSFVRQNPWFENYMGLCFCDHCIAAAAKTGLDATALKHRVATQISEFLESDIDIPDDMGRAFWQADLQGDAELSAYLDFRSAQVTSLIAEIRDRVRKDANVAVIPSVARPTAGAWYEGTDLRAISKRTGIIEACFYEPNAGRIAADLFGLKRRVAPGTTIRAILRPSFPDIENKAEFLAAVDSLVAGGVTDLAFYNWGHLRRRNVDWIGEALARVRP</sequence>
<keyword evidence="2" id="KW-1185">Reference proteome</keyword>
<dbReference type="RefSeq" id="WP_046139199.1">
    <property type="nucleotide sequence ID" value="NZ_LANJ01000016.1"/>
</dbReference>
<gene>
    <name evidence="1" type="ORF">WH87_10505</name>
</gene>
<dbReference type="AlphaFoldDB" id="A0A0F5QAN6"/>
<proteinExistence type="predicted"/>
<evidence type="ECO:0000313" key="1">
    <source>
        <dbReference type="EMBL" id="KKC38042.1"/>
    </source>
</evidence>
<dbReference type="Gene3D" id="3.20.20.80">
    <property type="entry name" value="Glycosidases"/>
    <property type="match status" value="1"/>
</dbReference>
<comment type="caution">
    <text evidence="1">The sequence shown here is derived from an EMBL/GenBank/DDBJ whole genome shotgun (WGS) entry which is preliminary data.</text>
</comment>
<dbReference type="PATRIC" id="fig|1293439.3.peg.1689"/>
<dbReference type="Proteomes" id="UP000033411">
    <property type="component" value="Unassembled WGS sequence"/>
</dbReference>
<dbReference type="STRING" id="1293439.WH87_10505"/>
<evidence type="ECO:0008006" key="3">
    <source>
        <dbReference type="Google" id="ProtNLM"/>
    </source>
</evidence>